<proteinExistence type="inferred from homology"/>
<dbReference type="Gene3D" id="2.40.50.140">
    <property type="entry name" value="Nucleic acid-binding proteins"/>
    <property type="match status" value="5"/>
</dbReference>
<dbReference type="CDD" id="cd04465">
    <property type="entry name" value="S1_RPS1_repeat_ec2_hs2"/>
    <property type="match status" value="1"/>
</dbReference>
<evidence type="ECO:0000256" key="3">
    <source>
        <dbReference type="ARBA" id="ARBA00023274"/>
    </source>
</evidence>
<dbReference type="GO" id="GO:0006412">
    <property type="term" value="P:translation"/>
    <property type="evidence" value="ECO:0007669"/>
    <property type="project" value="TreeGrafter"/>
</dbReference>
<keyword evidence="6" id="KW-1185">Reference proteome</keyword>
<feature type="domain" description="S1 motif" evidence="4">
    <location>
        <begin position="193"/>
        <end position="266"/>
    </location>
</feature>
<feature type="domain" description="S1 motif" evidence="4">
    <location>
        <begin position="25"/>
        <end position="89"/>
    </location>
</feature>
<dbReference type="SMART" id="SM00316">
    <property type="entry name" value="S1"/>
    <property type="match status" value="5"/>
</dbReference>
<dbReference type="PANTHER" id="PTHR10724:SF7">
    <property type="entry name" value="SMALL RIBOSOMAL SUBUNIT PROTEIN BS1C"/>
    <property type="match status" value="1"/>
</dbReference>
<dbReference type="GO" id="GO:0003729">
    <property type="term" value="F:mRNA binding"/>
    <property type="evidence" value="ECO:0007669"/>
    <property type="project" value="TreeGrafter"/>
</dbReference>
<dbReference type="Pfam" id="PF00575">
    <property type="entry name" value="S1"/>
    <property type="match status" value="5"/>
</dbReference>
<sequence length="472" mass="51381">MSEDFAELFASYESDSQRKTALQAGDKVSGTVISIGQKSVFVDCGASVDGIVDREELQDESGGLTVTEGDRLELYVVGLADDSIRLSRALAGIGGLSMLEEAHANGVPVEGKVREQIKGGFHVEILKHRAFCPVSQIDARYVENPEDYVGQTLQFRITKLTEGGRNIVVSRRVLLEEEQLQARARFFEGIKDGDIVEGEVTRLAAFGAFVELAPGLDGLVHVSEISWSRIQSPDEVLSVGDRVRVKYLGAAEGKKPGETRISLSIRQAQDDPWKTAADRFKEGDKVTGKVVKLMDFGAFVEIAPGIEGLVHVSEMSYARRVHKPGDMVQAGDMVAAVIKQVDADKQRISLSMRDAEGDPWLAVPEKYRVGQTVQGTVEKRQQFGLFINLEPGVTGLLPQSVMARAENDVKYDKLGPGDTVVVSIESVNARERKISLGTGKKEDVADWKEYKPGSGDGFGSLGEALARAMKKK</sequence>
<gene>
    <name evidence="5" type="primary">rpsA</name>
    <name evidence="5" type="ORF">AXF15_00715</name>
</gene>
<feature type="domain" description="S1 motif" evidence="4">
    <location>
        <begin position="370"/>
        <end position="439"/>
    </location>
</feature>
<dbReference type="Proteomes" id="UP000063964">
    <property type="component" value="Chromosome"/>
</dbReference>
<evidence type="ECO:0000313" key="6">
    <source>
        <dbReference type="Proteomes" id="UP000063964"/>
    </source>
</evidence>
<evidence type="ECO:0000256" key="2">
    <source>
        <dbReference type="ARBA" id="ARBA00022980"/>
    </source>
</evidence>
<dbReference type="SUPFAM" id="SSF50249">
    <property type="entry name" value="Nucleic acid-binding proteins"/>
    <property type="match status" value="5"/>
</dbReference>
<dbReference type="EMBL" id="CP014230">
    <property type="protein sequence ID" value="AMD91783.1"/>
    <property type="molecule type" value="Genomic_DNA"/>
</dbReference>
<dbReference type="PANTHER" id="PTHR10724">
    <property type="entry name" value="30S RIBOSOMAL PROTEIN S1"/>
    <property type="match status" value="1"/>
</dbReference>
<dbReference type="InterPro" id="IPR003029">
    <property type="entry name" value="S1_domain"/>
</dbReference>
<dbReference type="AlphaFoldDB" id="A0A0X8JNQ5"/>
<dbReference type="KEGG" id="doa:AXF15_00715"/>
<evidence type="ECO:0000259" key="4">
    <source>
        <dbReference type="PROSITE" id="PS50126"/>
    </source>
</evidence>
<evidence type="ECO:0000313" key="5">
    <source>
        <dbReference type="EMBL" id="AMD91783.1"/>
    </source>
</evidence>
<dbReference type="PROSITE" id="PS50126">
    <property type="entry name" value="S1"/>
    <property type="match status" value="5"/>
</dbReference>
<dbReference type="GO" id="GO:0022627">
    <property type="term" value="C:cytosolic small ribosomal subunit"/>
    <property type="evidence" value="ECO:0007669"/>
    <property type="project" value="TreeGrafter"/>
</dbReference>
<feature type="domain" description="S1 motif" evidence="4">
    <location>
        <begin position="283"/>
        <end position="353"/>
    </location>
</feature>
<evidence type="ECO:0000256" key="1">
    <source>
        <dbReference type="ARBA" id="ARBA00006767"/>
    </source>
</evidence>
<keyword evidence="3" id="KW-0687">Ribonucleoprotein</keyword>
<keyword evidence="2 5" id="KW-0689">Ribosomal protein</keyword>
<name>A0A0X8JNQ5_9BACT</name>
<accession>A0A0X8JNQ5</accession>
<protein>
    <submittedName>
        <fullName evidence="5">30S ribosomal protein S1</fullName>
    </submittedName>
</protein>
<dbReference type="RefSeq" id="WP_066601917.1">
    <property type="nucleotide sequence ID" value="NZ_CP014230.1"/>
</dbReference>
<dbReference type="GO" id="GO:0003735">
    <property type="term" value="F:structural constituent of ribosome"/>
    <property type="evidence" value="ECO:0007669"/>
    <property type="project" value="TreeGrafter"/>
</dbReference>
<dbReference type="InterPro" id="IPR050437">
    <property type="entry name" value="Ribos_protein_bS1-like"/>
</dbReference>
<dbReference type="InterPro" id="IPR012340">
    <property type="entry name" value="NA-bd_OB-fold"/>
</dbReference>
<dbReference type="InterPro" id="IPR035104">
    <property type="entry name" value="Ribosomal_protein_S1-like"/>
</dbReference>
<organism evidence="5 6">
    <name type="scientific">Desulfomicrobium orale DSM 12838</name>
    <dbReference type="NCBI Taxonomy" id="888061"/>
    <lineage>
        <taxon>Bacteria</taxon>
        <taxon>Pseudomonadati</taxon>
        <taxon>Thermodesulfobacteriota</taxon>
        <taxon>Desulfovibrionia</taxon>
        <taxon>Desulfovibrionales</taxon>
        <taxon>Desulfomicrobiaceae</taxon>
        <taxon>Desulfomicrobium</taxon>
    </lineage>
</organism>
<dbReference type="CDD" id="cd00164">
    <property type="entry name" value="S1_like"/>
    <property type="match status" value="1"/>
</dbReference>
<feature type="domain" description="S1 motif" evidence="4">
    <location>
        <begin position="106"/>
        <end position="172"/>
    </location>
</feature>
<dbReference type="NCBIfam" id="NF010379">
    <property type="entry name" value="PRK13806.1"/>
    <property type="match status" value="1"/>
</dbReference>
<dbReference type="STRING" id="888061.AXF15_00715"/>
<comment type="similarity">
    <text evidence="1">Belongs to the bacterial ribosomal protein bS1 family.</text>
</comment>
<dbReference type="OrthoDB" id="9804077at2"/>
<reference evidence="6" key="1">
    <citation type="submission" date="2016-02" db="EMBL/GenBank/DDBJ databases">
        <authorList>
            <person name="Holder M.E."/>
            <person name="Ajami N.J."/>
            <person name="Petrosino J.F."/>
        </authorList>
    </citation>
    <scope>NUCLEOTIDE SEQUENCE [LARGE SCALE GENOMIC DNA]</scope>
    <source>
        <strain evidence="6">DSM 12838</strain>
    </source>
</reference>
<dbReference type="PRINTS" id="PR00681">
    <property type="entry name" value="RIBOSOMALS1"/>
</dbReference>